<name>B7PSD5_IXOSC</name>
<evidence type="ECO:0000256" key="6">
    <source>
        <dbReference type="ARBA" id="ARBA00022989"/>
    </source>
</evidence>
<keyword evidence="3" id="KW-0813">Transport</keyword>
<dbReference type="InterPro" id="IPR052192">
    <property type="entry name" value="Insect_Ionotropic_Sensory_Rcpt"/>
</dbReference>
<dbReference type="Pfam" id="PF00060">
    <property type="entry name" value="Lig_chan"/>
    <property type="match status" value="1"/>
</dbReference>
<proteinExistence type="inferred from homology"/>
<dbReference type="AlphaFoldDB" id="B7PSD5"/>
<evidence type="ECO:0000256" key="13">
    <source>
        <dbReference type="SAM" id="Phobius"/>
    </source>
</evidence>
<organism>
    <name type="scientific">Ixodes scapularis</name>
    <name type="common">Black-legged tick</name>
    <name type="synonym">Deer tick</name>
    <dbReference type="NCBI Taxonomy" id="6945"/>
    <lineage>
        <taxon>Eukaryota</taxon>
        <taxon>Metazoa</taxon>
        <taxon>Ecdysozoa</taxon>
        <taxon>Arthropoda</taxon>
        <taxon>Chelicerata</taxon>
        <taxon>Arachnida</taxon>
        <taxon>Acari</taxon>
        <taxon>Parasitiformes</taxon>
        <taxon>Ixodida</taxon>
        <taxon>Ixodoidea</taxon>
        <taxon>Ixodidae</taxon>
        <taxon>Ixodinae</taxon>
        <taxon>Ixodes</taxon>
    </lineage>
</organism>
<keyword evidence="9 15" id="KW-0675">Receptor</keyword>
<dbReference type="PANTHER" id="PTHR42643:SF24">
    <property type="entry name" value="IONOTROPIC RECEPTOR 60A"/>
    <property type="match status" value="1"/>
</dbReference>
<dbReference type="SMART" id="SM00918">
    <property type="entry name" value="Lig_chan-Glu_bd"/>
    <property type="match status" value="1"/>
</dbReference>
<dbReference type="HOGENOM" id="CLU_417160_0_0_1"/>
<evidence type="ECO:0000256" key="8">
    <source>
        <dbReference type="ARBA" id="ARBA00023136"/>
    </source>
</evidence>
<dbReference type="STRING" id="6945.B7PSD5"/>
<evidence type="ECO:0000256" key="12">
    <source>
        <dbReference type="ARBA" id="ARBA00023303"/>
    </source>
</evidence>
<comment type="similarity">
    <text evidence="2">Belongs to the glutamate-gated ion channel (TC 1.A.10.1) family.</text>
</comment>
<keyword evidence="11" id="KW-1071">Ligand-gated ion channel</keyword>
<evidence type="ECO:0000256" key="9">
    <source>
        <dbReference type="ARBA" id="ARBA00023170"/>
    </source>
</evidence>
<dbReference type="InterPro" id="IPR019594">
    <property type="entry name" value="Glu/Gly-bd"/>
</dbReference>
<dbReference type="GO" id="GO:0050906">
    <property type="term" value="P:detection of stimulus involved in sensory perception"/>
    <property type="evidence" value="ECO:0007669"/>
    <property type="project" value="UniProtKB-ARBA"/>
</dbReference>
<keyword evidence="8 13" id="KW-0472">Membrane</keyword>
<dbReference type="PANTHER" id="PTHR42643">
    <property type="entry name" value="IONOTROPIC RECEPTOR 20A-RELATED"/>
    <property type="match status" value="1"/>
</dbReference>
<dbReference type="VEuPathDB" id="VectorBase:ISCI007957"/>
<evidence type="ECO:0000313" key="15">
    <source>
        <dbReference type="EMBL" id="EEC09507.1"/>
    </source>
</evidence>
<gene>
    <name evidence="15" type="ORF">IscW_ISCW007957</name>
</gene>
<dbReference type="GO" id="GO:0015276">
    <property type="term" value="F:ligand-gated monoatomic ion channel activity"/>
    <property type="evidence" value="ECO:0007669"/>
    <property type="project" value="InterPro"/>
</dbReference>
<dbReference type="PhylomeDB" id="B7PSD5"/>
<dbReference type="OrthoDB" id="5984008at2759"/>
<evidence type="ECO:0000256" key="10">
    <source>
        <dbReference type="ARBA" id="ARBA00023180"/>
    </source>
</evidence>
<dbReference type="VEuPathDB" id="VectorBase:ISCP_020193"/>
<dbReference type="FunFam" id="1.10.287.70:FF:000169">
    <property type="entry name" value="Glutamate receptor ionotropic, delta-2"/>
    <property type="match status" value="1"/>
</dbReference>
<dbReference type="EMBL" id="DS778079">
    <property type="protein sequence ID" value="EEC09507.1"/>
    <property type="molecule type" value="Genomic_DNA"/>
</dbReference>
<keyword evidence="5 13" id="KW-0812">Transmembrane</keyword>
<sequence>MNNKNMMTFHREFVSVVTQPIDDDFQKLVVGFPDGANVLAAYPEIADNDCPVEPGCQLPLAMETVAKTIGDKLEKGTYRTTEFFTTKFIFSNTSKSLLLASGKCGQCARFIIRSVAKVQGIQEFLKIGEWTPAVGLKMTHKQFFPGIMGNLGGIRLTIGVINDPPMSVVEMSPDRKTVKNVTGTMADMVEALAKGLNFTYTWKVPKEEIPGSKENGNWNGLIGMLATGEADLGAYGFSVTKERSEVVNFTSAYDESPYKILVPKPRANYKYLFLDPFTWDTWVAVLVSLVLIGPILWGIHCASPFYDYHGLRDNKGLFLLQNCEWYCFGAIIQQGGIHLPEAISGRILVGFWWLFVIVTLTTYSGNLVADLTFPKIRNPVDSVENLVAHRGYMRWGAFKGQAVFELLKSQEQGPLKVLSDRMNVFEPNHEMWVLDQVRLGYMALIGSEVNMFHYLGRELNRTGECDFAVARGEVIRDVKSLAVAPNFAFLERLNNEPDHDGRPPPRRLKRLVESGLVMRWKKKYWPQDNECTVESKPQAGDIRKITLRHMTGSFWVLGVGFFSSFAALFVEFVRRKRELTAPPTHKPPTVIHTKSPFFTRTEYSGKDTLTTDRFATDYGGRGPRDNAGFAFSPPNSPFRYNGYPNNRSDLIPYNYPARR</sequence>
<dbReference type="Gene3D" id="1.10.287.70">
    <property type="match status" value="1"/>
</dbReference>
<accession>B7PSD5</accession>
<dbReference type="VEuPathDB" id="VectorBase:ISCW007957"/>
<keyword evidence="12" id="KW-0407">Ion channel</keyword>
<feature type="domain" description="Ionotropic glutamate receptor L-glutamate and glycine-binding" evidence="14">
    <location>
        <begin position="165"/>
        <end position="227"/>
    </location>
</feature>
<dbReference type="SUPFAM" id="SSF53850">
    <property type="entry name" value="Periplasmic binding protein-like II"/>
    <property type="match status" value="1"/>
</dbReference>
<evidence type="ECO:0000256" key="3">
    <source>
        <dbReference type="ARBA" id="ARBA00022448"/>
    </source>
</evidence>
<evidence type="ECO:0000256" key="7">
    <source>
        <dbReference type="ARBA" id="ARBA00023065"/>
    </source>
</evidence>
<keyword evidence="7" id="KW-0406">Ion transport</keyword>
<feature type="non-terminal residue" evidence="15">
    <location>
        <position position="659"/>
    </location>
</feature>
<keyword evidence="6 13" id="KW-1133">Transmembrane helix</keyword>
<keyword evidence="10" id="KW-0325">Glycoprotein</keyword>
<evidence type="ECO:0000256" key="1">
    <source>
        <dbReference type="ARBA" id="ARBA00004651"/>
    </source>
</evidence>
<keyword evidence="4" id="KW-1003">Cell membrane</keyword>
<dbReference type="GO" id="GO:0005886">
    <property type="term" value="C:plasma membrane"/>
    <property type="evidence" value="ECO:0007669"/>
    <property type="project" value="UniProtKB-SubCell"/>
</dbReference>
<protein>
    <submittedName>
        <fullName evidence="15">Glutamate receptor, putative</fullName>
    </submittedName>
</protein>
<evidence type="ECO:0000259" key="14">
    <source>
        <dbReference type="SMART" id="SM00918"/>
    </source>
</evidence>
<dbReference type="InterPro" id="IPR001320">
    <property type="entry name" value="Iontro_rcpt_C"/>
</dbReference>
<feature type="transmembrane region" description="Helical" evidence="13">
    <location>
        <begin position="553"/>
        <end position="573"/>
    </location>
</feature>
<evidence type="ECO:0000256" key="5">
    <source>
        <dbReference type="ARBA" id="ARBA00022692"/>
    </source>
</evidence>
<dbReference type="PaxDb" id="6945-B7PSD5"/>
<evidence type="ECO:0000256" key="11">
    <source>
        <dbReference type="ARBA" id="ARBA00023286"/>
    </source>
</evidence>
<comment type="subcellular location">
    <subcellularLocation>
        <location evidence="1">Cell membrane</location>
        <topology evidence="1">Multi-pass membrane protein</topology>
    </subcellularLocation>
</comment>
<evidence type="ECO:0000256" key="2">
    <source>
        <dbReference type="ARBA" id="ARBA00008685"/>
    </source>
</evidence>
<evidence type="ECO:0000256" key="4">
    <source>
        <dbReference type="ARBA" id="ARBA00022475"/>
    </source>
</evidence>
<feature type="transmembrane region" description="Helical" evidence="13">
    <location>
        <begin position="350"/>
        <end position="369"/>
    </location>
</feature>
<dbReference type="Pfam" id="PF10613">
    <property type="entry name" value="Lig_chan-Glu_bd"/>
    <property type="match status" value="1"/>
</dbReference>
<reference evidence="15" key="1">
    <citation type="submission" date="2008-03" db="EMBL/GenBank/DDBJ databases">
        <title>Annotation of Ixodes scapularis.</title>
        <authorList>
            <consortium name="Ixodes scapularis Genome Project Consortium"/>
            <person name="Caler E."/>
            <person name="Hannick L.I."/>
            <person name="Bidwell S."/>
            <person name="Joardar V."/>
            <person name="Thiagarajan M."/>
            <person name="Amedeo P."/>
            <person name="Galinsky K.J."/>
            <person name="Schobel S."/>
            <person name="Inman J."/>
            <person name="Hostetler J."/>
            <person name="Miller J."/>
            <person name="Hammond M."/>
            <person name="Megy K."/>
            <person name="Lawson D."/>
            <person name="Kodira C."/>
            <person name="Sutton G."/>
            <person name="Meyer J."/>
            <person name="Hill C.A."/>
            <person name="Birren B."/>
            <person name="Nene V."/>
            <person name="Collins F."/>
            <person name="Alarcon-Chaidez F."/>
            <person name="Wikel S."/>
            <person name="Strausberg R."/>
        </authorList>
    </citation>
    <scope>NUCLEOTIDE SEQUENCE [LARGE SCALE GENOMIC DNA]</scope>
    <source>
        <strain evidence="15">Wikel colony</strain>
    </source>
</reference>
<dbReference type="Gene3D" id="3.40.190.10">
    <property type="entry name" value="Periplasmic binding protein-like II"/>
    <property type="match status" value="1"/>
</dbReference>
<feature type="transmembrane region" description="Helical" evidence="13">
    <location>
        <begin position="279"/>
        <end position="299"/>
    </location>
</feature>